<dbReference type="EMBL" id="CP012752">
    <property type="protein sequence ID" value="ALG11265.1"/>
    <property type="molecule type" value="Genomic_DNA"/>
</dbReference>
<dbReference type="InterPro" id="IPR025238">
    <property type="entry name" value="DUF4184"/>
</dbReference>
<sequence>MPFTLAYPAAVLPLRRILWFPALAVGVMAPDLAYYVPIPLDTHSLVGIATVDILIGLAATHVLWEACTHGFVVRNWSSTRIPTVGPHGCTTCPGTSRLPAGC</sequence>
<dbReference type="AlphaFoldDB" id="A0A0N9I8P2"/>
<proteinExistence type="predicted"/>
<reference evidence="1 2" key="1">
    <citation type="submission" date="2015-07" db="EMBL/GenBank/DDBJ databases">
        <title>Genome sequencing of Kibdelosporangium phytohabitans.</title>
        <authorList>
            <person name="Qin S."/>
            <person name="Xing K."/>
        </authorList>
    </citation>
    <scope>NUCLEOTIDE SEQUENCE [LARGE SCALE GENOMIC DNA]</scope>
    <source>
        <strain evidence="1 2">KLBMP1111</strain>
    </source>
</reference>
<gene>
    <name evidence="1" type="ORF">AOZ06_34225</name>
</gene>
<accession>A0A0N9I8P2</accession>
<dbReference type="Pfam" id="PF13803">
    <property type="entry name" value="DUF4184"/>
    <property type="match status" value="1"/>
</dbReference>
<protein>
    <recommendedName>
        <fullName evidence="3">DUF4184 domain-containing protein</fullName>
    </recommendedName>
</protein>
<name>A0A0N9I8P2_9PSEU</name>
<organism evidence="1 2">
    <name type="scientific">Kibdelosporangium phytohabitans</name>
    <dbReference type="NCBI Taxonomy" id="860235"/>
    <lineage>
        <taxon>Bacteria</taxon>
        <taxon>Bacillati</taxon>
        <taxon>Actinomycetota</taxon>
        <taxon>Actinomycetes</taxon>
        <taxon>Pseudonocardiales</taxon>
        <taxon>Pseudonocardiaceae</taxon>
        <taxon>Kibdelosporangium</taxon>
    </lineage>
</organism>
<dbReference type="KEGG" id="kphy:AOZ06_34225"/>
<dbReference type="STRING" id="860235.AOZ06_34225"/>
<evidence type="ECO:0000313" key="1">
    <source>
        <dbReference type="EMBL" id="ALG11265.1"/>
    </source>
</evidence>
<keyword evidence="2" id="KW-1185">Reference proteome</keyword>
<evidence type="ECO:0000313" key="2">
    <source>
        <dbReference type="Proteomes" id="UP000063699"/>
    </source>
</evidence>
<evidence type="ECO:0008006" key="3">
    <source>
        <dbReference type="Google" id="ProtNLM"/>
    </source>
</evidence>
<dbReference type="Proteomes" id="UP000063699">
    <property type="component" value="Chromosome"/>
</dbReference>
<dbReference type="RefSeq" id="WP_054293166.1">
    <property type="nucleotide sequence ID" value="NZ_CP012752.1"/>
</dbReference>